<protein>
    <submittedName>
        <fullName evidence="4">Sigma factor-like helix-turn-helix DNA-binding protein</fullName>
    </submittedName>
</protein>
<dbReference type="GO" id="GO:0006352">
    <property type="term" value="P:DNA-templated transcription initiation"/>
    <property type="evidence" value="ECO:0007669"/>
    <property type="project" value="InterPro"/>
</dbReference>
<dbReference type="InterPro" id="IPR013249">
    <property type="entry name" value="RNA_pol_sigma70_r4_t2"/>
</dbReference>
<dbReference type="Proteomes" id="UP001178322">
    <property type="component" value="Chromosome"/>
</dbReference>
<feature type="domain" description="HTH luxR-type" evidence="3">
    <location>
        <begin position="128"/>
        <end position="177"/>
    </location>
</feature>
<evidence type="ECO:0000259" key="3">
    <source>
        <dbReference type="SMART" id="SM00421"/>
    </source>
</evidence>
<proteinExistence type="predicted"/>
<gene>
    <name evidence="4" type="ORF">QNH24_11615</name>
</gene>
<name>A0AAX3X2G2_9BACI</name>
<evidence type="ECO:0000256" key="1">
    <source>
        <dbReference type="ARBA" id="ARBA00023015"/>
    </source>
</evidence>
<dbReference type="RefSeq" id="WP_283872321.1">
    <property type="nucleotide sequence ID" value="NZ_CP126101.1"/>
</dbReference>
<evidence type="ECO:0000313" key="4">
    <source>
        <dbReference type="EMBL" id="WHY53849.1"/>
    </source>
</evidence>
<evidence type="ECO:0000256" key="2">
    <source>
        <dbReference type="ARBA" id="ARBA00023163"/>
    </source>
</evidence>
<dbReference type="Gene3D" id="1.10.10.10">
    <property type="entry name" value="Winged helix-like DNA-binding domain superfamily/Winged helix DNA-binding domain"/>
    <property type="match status" value="1"/>
</dbReference>
<dbReference type="InterPro" id="IPR016032">
    <property type="entry name" value="Sig_transdc_resp-reg_C-effctor"/>
</dbReference>
<dbReference type="AlphaFoldDB" id="A0AAX3X2G2"/>
<evidence type="ECO:0000313" key="5">
    <source>
        <dbReference type="Proteomes" id="UP001178322"/>
    </source>
</evidence>
<dbReference type="GO" id="GO:0003677">
    <property type="term" value="F:DNA binding"/>
    <property type="evidence" value="ECO:0007669"/>
    <property type="project" value="UniProtKB-KW"/>
</dbReference>
<sequence length="181" mass="20744">MTKTILDELQRKREAIAKSDEATDNLCGLTPDEIQAVRLIEEDIKTMKYWLSNVSYGLQYMNLGHIPCVTRGIERRAAYEREIPFEPYWIQRRQATNDMSMYEVVADENADLVKVTQEEKGQILQAITGNLTTRQKDILQLISNGYTHEEIASVLGIHKGTVARTISRIKGKIEDEGWFIP</sequence>
<reference evidence="4" key="1">
    <citation type="submission" date="2023-05" db="EMBL/GenBank/DDBJ databases">
        <title>Comparative genomics of Bacillaceae isolates and their secondary metabolite potential.</title>
        <authorList>
            <person name="Song L."/>
            <person name="Nielsen L.J."/>
            <person name="Mohite O."/>
            <person name="Xu X."/>
            <person name="Weber T."/>
            <person name="Kovacs A.T."/>
        </authorList>
    </citation>
    <scope>NUCLEOTIDE SEQUENCE</scope>
    <source>
        <strain evidence="4">LY1</strain>
    </source>
</reference>
<organism evidence="4 5">
    <name type="scientific">Lysinibacillus pakistanensis</name>
    <dbReference type="NCBI Taxonomy" id="759811"/>
    <lineage>
        <taxon>Bacteria</taxon>
        <taxon>Bacillati</taxon>
        <taxon>Bacillota</taxon>
        <taxon>Bacilli</taxon>
        <taxon>Bacillales</taxon>
        <taxon>Bacillaceae</taxon>
        <taxon>Lysinibacillus</taxon>
    </lineage>
</organism>
<dbReference type="PRINTS" id="PR00038">
    <property type="entry name" value="HTHLUXR"/>
</dbReference>
<keyword evidence="2" id="KW-0804">Transcription</keyword>
<dbReference type="SMART" id="SM00421">
    <property type="entry name" value="HTH_LUXR"/>
    <property type="match status" value="1"/>
</dbReference>
<accession>A0AAX3X2G2</accession>
<keyword evidence="1" id="KW-0805">Transcription regulation</keyword>
<dbReference type="GO" id="GO:0016987">
    <property type="term" value="F:sigma factor activity"/>
    <property type="evidence" value="ECO:0007669"/>
    <property type="project" value="InterPro"/>
</dbReference>
<dbReference type="InterPro" id="IPR036388">
    <property type="entry name" value="WH-like_DNA-bd_sf"/>
</dbReference>
<dbReference type="Pfam" id="PF08281">
    <property type="entry name" value="Sigma70_r4_2"/>
    <property type="match status" value="1"/>
</dbReference>
<keyword evidence="4" id="KW-0238">DNA-binding</keyword>
<dbReference type="EMBL" id="CP126101">
    <property type="protein sequence ID" value="WHY53849.1"/>
    <property type="molecule type" value="Genomic_DNA"/>
</dbReference>
<dbReference type="SUPFAM" id="SSF46894">
    <property type="entry name" value="C-terminal effector domain of the bipartite response regulators"/>
    <property type="match status" value="1"/>
</dbReference>
<dbReference type="InterPro" id="IPR000792">
    <property type="entry name" value="Tscrpt_reg_LuxR_C"/>
</dbReference>